<feature type="region of interest" description="Disordered" evidence="1">
    <location>
        <begin position="30"/>
        <end position="57"/>
    </location>
</feature>
<name>A0A975SYH2_9ACTN</name>
<evidence type="ECO:0000313" key="4">
    <source>
        <dbReference type="Proteomes" id="UP000683575"/>
    </source>
</evidence>
<protein>
    <recommendedName>
        <fullName evidence="5">PepSY domain-containing protein</fullName>
    </recommendedName>
</protein>
<keyword evidence="4" id="KW-1185">Reference proteome</keyword>
<feature type="signal peptide" evidence="2">
    <location>
        <begin position="1"/>
        <end position="35"/>
    </location>
</feature>
<accession>A0A975SYH2</accession>
<gene>
    <name evidence="3" type="ORF">KRR39_22770</name>
</gene>
<evidence type="ECO:0000256" key="2">
    <source>
        <dbReference type="SAM" id="SignalP"/>
    </source>
</evidence>
<evidence type="ECO:0000313" key="3">
    <source>
        <dbReference type="EMBL" id="QWZ08127.1"/>
    </source>
</evidence>
<dbReference type="Proteomes" id="UP000683575">
    <property type="component" value="Chromosome"/>
</dbReference>
<dbReference type="EMBL" id="CP077062">
    <property type="protein sequence ID" value="QWZ08127.1"/>
    <property type="molecule type" value="Genomic_DNA"/>
</dbReference>
<dbReference type="RefSeq" id="WP_216939636.1">
    <property type="nucleotide sequence ID" value="NZ_CP077062.1"/>
</dbReference>
<organism evidence="3 4">
    <name type="scientific">Nocardioides panacis</name>
    <dbReference type="NCBI Taxonomy" id="2849501"/>
    <lineage>
        <taxon>Bacteria</taxon>
        <taxon>Bacillati</taxon>
        <taxon>Actinomycetota</taxon>
        <taxon>Actinomycetes</taxon>
        <taxon>Propionibacteriales</taxon>
        <taxon>Nocardioidaceae</taxon>
        <taxon>Nocardioides</taxon>
    </lineage>
</organism>
<keyword evidence="2" id="KW-0732">Signal</keyword>
<feature type="region of interest" description="Disordered" evidence="1">
    <location>
        <begin position="116"/>
        <end position="145"/>
    </location>
</feature>
<reference evidence="3" key="1">
    <citation type="submission" date="2021-06" db="EMBL/GenBank/DDBJ databases">
        <title>Complete genome sequence of Nocardioides sp. G188.</title>
        <authorList>
            <person name="Im W.-T."/>
        </authorList>
    </citation>
    <scope>NUCLEOTIDE SEQUENCE</scope>
    <source>
        <strain evidence="3">G188</strain>
    </source>
</reference>
<sequence>MNKTNRTTKAVAAGALLLAGLGAGVALGASGSASADTSTGTYGRAGGTPDPSRSMRSDEKLLTGTTAAKVRAAALAKYPGATIQRVETDSDGVYEAHVVTKAGDEVIVQVGKGYAVTGTRSGHGGHGGGDHDGDGPGAPGTPPAA</sequence>
<evidence type="ECO:0008006" key="5">
    <source>
        <dbReference type="Google" id="ProtNLM"/>
    </source>
</evidence>
<proteinExistence type="predicted"/>
<feature type="chain" id="PRO_5037103262" description="PepSY domain-containing protein" evidence="2">
    <location>
        <begin position="36"/>
        <end position="145"/>
    </location>
</feature>
<dbReference type="KEGG" id="nps:KRR39_22770"/>
<evidence type="ECO:0000256" key="1">
    <source>
        <dbReference type="SAM" id="MobiDB-lite"/>
    </source>
</evidence>
<dbReference type="AlphaFoldDB" id="A0A975SYH2"/>